<dbReference type="FunFam" id="1.10.3720.10:FF:000003">
    <property type="entry name" value="Aliphatic sulfonate ABC transporter permease"/>
    <property type="match status" value="1"/>
</dbReference>
<sequence>MDGNVSSSIDQNVTAPKVNLLLDFFKKFTDYFSQINCRKVLSPIAVLLIWELVARLGWVQSWFLPAPTKVLETLWEITQSGVLLGHACSSMKRAVVGYSLAAVVGVSLGLLIAWSQLLEDIFDPLIELLRPLSTFALIPIFFLWFGIGETSKIMIIFKSCFFPIALNTIAGIKGVDSKLINAARSLGANKIQLWIHVLIPAALPTIMTGLRISTALSMMSLVGVEMLSSDSGLGFMVIDAQRTFDTELVFAGIMVLSIIGFSLDRIARLVERKMLGWHVETSLGGA</sequence>
<dbReference type="GO" id="GO:0005886">
    <property type="term" value="C:plasma membrane"/>
    <property type="evidence" value="ECO:0007669"/>
    <property type="project" value="UniProtKB-SubCell"/>
</dbReference>
<feature type="transmembrane region" description="Helical" evidence="7">
    <location>
        <begin position="248"/>
        <end position="267"/>
    </location>
</feature>
<keyword evidence="6 7" id="KW-0472">Membrane</keyword>
<dbReference type="CDD" id="cd06261">
    <property type="entry name" value="TM_PBP2"/>
    <property type="match status" value="1"/>
</dbReference>
<dbReference type="STRING" id="1121451.DESAM_23251"/>
<protein>
    <submittedName>
        <fullName evidence="9">AbsT2</fullName>
    </submittedName>
</protein>
<keyword evidence="3" id="KW-1003">Cell membrane</keyword>
<dbReference type="SUPFAM" id="SSF161098">
    <property type="entry name" value="MetI-like"/>
    <property type="match status" value="1"/>
</dbReference>
<feature type="transmembrane region" description="Helical" evidence="7">
    <location>
        <begin position="95"/>
        <end position="116"/>
    </location>
</feature>
<evidence type="ECO:0000256" key="2">
    <source>
        <dbReference type="ARBA" id="ARBA00022448"/>
    </source>
</evidence>
<evidence type="ECO:0000256" key="7">
    <source>
        <dbReference type="RuleBase" id="RU363032"/>
    </source>
</evidence>
<dbReference type="HOGENOM" id="CLU_046113_1_4_7"/>
<evidence type="ECO:0000256" key="1">
    <source>
        <dbReference type="ARBA" id="ARBA00004651"/>
    </source>
</evidence>
<dbReference type="RefSeq" id="WP_015338115.1">
    <property type="nucleotide sequence ID" value="NZ_AUDB01000001.1"/>
</dbReference>
<evidence type="ECO:0000313" key="10">
    <source>
        <dbReference type="Proteomes" id="UP000010808"/>
    </source>
</evidence>
<reference evidence="9 10" key="1">
    <citation type="submission" date="2012-10" db="EMBL/GenBank/DDBJ databases">
        <authorList>
            <person name="Genoscope - CEA"/>
        </authorList>
    </citation>
    <scope>NUCLEOTIDE SEQUENCE [LARGE SCALE GENOMIC DNA]</scope>
    <source>
        <strain evidence="10">AM13 / DSM 14728</strain>
    </source>
</reference>
<proteinExistence type="inferred from homology"/>
<keyword evidence="5 7" id="KW-1133">Transmembrane helix</keyword>
<evidence type="ECO:0000313" key="9">
    <source>
        <dbReference type="EMBL" id="CCO25518.1"/>
    </source>
</evidence>
<dbReference type="PANTHER" id="PTHR30151:SF0">
    <property type="entry name" value="ABC TRANSPORTER PERMEASE PROTEIN MJ0413-RELATED"/>
    <property type="match status" value="1"/>
</dbReference>
<dbReference type="PROSITE" id="PS50928">
    <property type="entry name" value="ABC_TM1"/>
    <property type="match status" value="1"/>
</dbReference>
<dbReference type="OrthoDB" id="5322475at2"/>
<name>L0RFF3_9BACT</name>
<dbReference type="KEGG" id="dhy:DESAM_23251"/>
<feature type="transmembrane region" description="Helical" evidence="7">
    <location>
        <begin position="128"/>
        <end position="147"/>
    </location>
</feature>
<dbReference type="Gene3D" id="1.10.3720.10">
    <property type="entry name" value="MetI-like"/>
    <property type="match status" value="1"/>
</dbReference>
<gene>
    <name evidence="9" type="primary">absT</name>
    <name evidence="9" type="ORF">DESAM_23251</name>
</gene>
<evidence type="ECO:0000256" key="5">
    <source>
        <dbReference type="ARBA" id="ARBA00022989"/>
    </source>
</evidence>
<dbReference type="AlphaFoldDB" id="L0RFF3"/>
<keyword evidence="2 7" id="KW-0813">Transport</keyword>
<keyword evidence="4 7" id="KW-0812">Transmembrane</keyword>
<dbReference type="InterPro" id="IPR000515">
    <property type="entry name" value="MetI-like"/>
</dbReference>
<dbReference type="EMBL" id="FO203522">
    <property type="protein sequence ID" value="CCO25518.1"/>
    <property type="molecule type" value="Genomic_DNA"/>
</dbReference>
<dbReference type="GO" id="GO:0042918">
    <property type="term" value="P:alkanesulfonate transmembrane transport"/>
    <property type="evidence" value="ECO:0007669"/>
    <property type="project" value="UniProtKB-ARBA"/>
</dbReference>
<comment type="similarity">
    <text evidence="7">Belongs to the binding-protein-dependent transport system permease family.</text>
</comment>
<dbReference type="Pfam" id="PF00528">
    <property type="entry name" value="BPD_transp_1"/>
    <property type="match status" value="1"/>
</dbReference>
<dbReference type="Proteomes" id="UP000010808">
    <property type="component" value="Chromosome"/>
</dbReference>
<organism evidence="9 10">
    <name type="scientific">Maridesulfovibrio hydrothermalis AM13 = DSM 14728</name>
    <dbReference type="NCBI Taxonomy" id="1121451"/>
    <lineage>
        <taxon>Bacteria</taxon>
        <taxon>Pseudomonadati</taxon>
        <taxon>Thermodesulfobacteriota</taxon>
        <taxon>Desulfovibrionia</taxon>
        <taxon>Desulfovibrionales</taxon>
        <taxon>Desulfovibrionaceae</taxon>
        <taxon>Maridesulfovibrio</taxon>
    </lineage>
</organism>
<evidence type="ECO:0000259" key="8">
    <source>
        <dbReference type="PROSITE" id="PS50928"/>
    </source>
</evidence>
<feature type="domain" description="ABC transmembrane type-1" evidence="8">
    <location>
        <begin position="87"/>
        <end position="267"/>
    </location>
</feature>
<dbReference type="InterPro" id="IPR035906">
    <property type="entry name" value="MetI-like_sf"/>
</dbReference>
<evidence type="ECO:0000256" key="3">
    <source>
        <dbReference type="ARBA" id="ARBA00022475"/>
    </source>
</evidence>
<keyword evidence="10" id="KW-1185">Reference proteome</keyword>
<dbReference type="PATRIC" id="fig|1121451.3.peg.3453"/>
<evidence type="ECO:0000256" key="6">
    <source>
        <dbReference type="ARBA" id="ARBA00023136"/>
    </source>
</evidence>
<feature type="transmembrane region" description="Helical" evidence="7">
    <location>
        <begin position="193"/>
        <end position="212"/>
    </location>
</feature>
<comment type="subcellular location">
    <subcellularLocation>
        <location evidence="1 7">Cell membrane</location>
        <topology evidence="1 7">Multi-pass membrane protein</topology>
    </subcellularLocation>
</comment>
<dbReference type="PANTHER" id="PTHR30151">
    <property type="entry name" value="ALKANE SULFONATE ABC TRANSPORTER-RELATED, MEMBRANE SUBUNIT"/>
    <property type="match status" value="1"/>
</dbReference>
<evidence type="ECO:0000256" key="4">
    <source>
        <dbReference type="ARBA" id="ARBA00022692"/>
    </source>
</evidence>
<accession>L0RFF3</accession>
<dbReference type="eggNOG" id="COG0600">
    <property type="taxonomic scope" value="Bacteria"/>
</dbReference>